<protein>
    <submittedName>
        <fullName evidence="1">Diguanylate phosphodiesterase</fullName>
    </submittedName>
</protein>
<dbReference type="PANTHER" id="PTHR33121">
    <property type="entry name" value="CYCLIC DI-GMP PHOSPHODIESTERASE PDEF"/>
    <property type="match status" value="1"/>
</dbReference>
<sequence length="267" mass="29511">MNAVEARLEANREANRDEIDLVFGAPDDHPDLASVRSFVESRLGFAHEPVCRSDLSGGVLYQECLARLRWGERDVLPPVAFLPRLEALGLMRWFDRLVVSRTIDGLRADPGAVYGCNVAAASAVVDDAWLAIFRRLEREPSVAARLVVEITETGPLNPVAGRSFVNRFRQAGCRIAIDDFGVGFSALNNLVVGNPDIVKLDRSVLSMIKRNAIGRYQFRRLIAFAHEGARHVVVEGVENEIDRQIIVDAGVAWAQGIRFTWRPPAAA</sequence>
<accession>A0A087NYS3</accession>
<evidence type="ECO:0000313" key="2">
    <source>
        <dbReference type="Proteomes" id="UP000247755"/>
    </source>
</evidence>
<reference evidence="1 2" key="1">
    <citation type="submission" date="2018-05" db="EMBL/GenBank/DDBJ databases">
        <title>Comparative genomics of bacterial root endophytes of switchgrass collected from native prairies over two seasons.</title>
        <authorList>
            <person name="Tang Y."/>
        </authorList>
    </citation>
    <scope>NUCLEOTIDE SEQUENCE [LARGE SCALE GENOMIC DNA]</scope>
    <source>
        <strain evidence="1 2">NFIX32</strain>
    </source>
</reference>
<dbReference type="RefSeq" id="WP_034180853.1">
    <property type="nucleotide sequence ID" value="NZ_CADEQQ010000013.1"/>
</dbReference>
<dbReference type="GO" id="GO:0071111">
    <property type="term" value="F:cyclic-guanylate-specific phosphodiesterase activity"/>
    <property type="evidence" value="ECO:0007669"/>
    <property type="project" value="InterPro"/>
</dbReference>
<name>A0A087NYS3_BURPY</name>
<dbReference type="EMBL" id="QJJY01000018">
    <property type="protein sequence ID" value="PXX28644.1"/>
    <property type="molecule type" value="Genomic_DNA"/>
</dbReference>
<organism evidence="1 2">
    <name type="scientific">Burkholderia pyrrocinia</name>
    <name type="common">Pseudomonas pyrrocinia</name>
    <dbReference type="NCBI Taxonomy" id="60550"/>
    <lineage>
        <taxon>Bacteria</taxon>
        <taxon>Pseudomonadati</taxon>
        <taxon>Pseudomonadota</taxon>
        <taxon>Betaproteobacteria</taxon>
        <taxon>Burkholderiales</taxon>
        <taxon>Burkholderiaceae</taxon>
        <taxon>Burkholderia</taxon>
        <taxon>Burkholderia cepacia complex</taxon>
    </lineage>
</organism>
<dbReference type="InterPro" id="IPR050706">
    <property type="entry name" value="Cyclic-di-GMP_PDE-like"/>
</dbReference>
<proteinExistence type="predicted"/>
<dbReference type="AlphaFoldDB" id="A0A087NYS3"/>
<dbReference type="PROSITE" id="PS50883">
    <property type="entry name" value="EAL"/>
    <property type="match status" value="1"/>
</dbReference>
<dbReference type="Gene3D" id="3.20.20.450">
    <property type="entry name" value="EAL domain"/>
    <property type="match status" value="1"/>
</dbReference>
<comment type="caution">
    <text evidence="1">The sequence shown here is derived from an EMBL/GenBank/DDBJ whole genome shotgun (WGS) entry which is preliminary data.</text>
</comment>
<dbReference type="InterPro" id="IPR035919">
    <property type="entry name" value="EAL_sf"/>
</dbReference>
<dbReference type="SUPFAM" id="SSF141868">
    <property type="entry name" value="EAL domain-like"/>
    <property type="match status" value="1"/>
</dbReference>
<dbReference type="Pfam" id="PF00563">
    <property type="entry name" value="EAL"/>
    <property type="match status" value="1"/>
</dbReference>
<dbReference type="Proteomes" id="UP000247755">
    <property type="component" value="Unassembled WGS sequence"/>
</dbReference>
<gene>
    <name evidence="1" type="ORF">NA66_101844</name>
</gene>
<dbReference type="PANTHER" id="PTHR33121:SF23">
    <property type="entry name" value="CYCLIC DI-GMP PHOSPHODIESTERASE PDEB"/>
    <property type="match status" value="1"/>
</dbReference>
<dbReference type="CDD" id="cd01948">
    <property type="entry name" value="EAL"/>
    <property type="match status" value="1"/>
</dbReference>
<dbReference type="InterPro" id="IPR001633">
    <property type="entry name" value="EAL_dom"/>
</dbReference>
<evidence type="ECO:0000313" key="1">
    <source>
        <dbReference type="EMBL" id="PXX28644.1"/>
    </source>
</evidence>
<dbReference type="SMART" id="SM00052">
    <property type="entry name" value="EAL"/>
    <property type="match status" value="1"/>
</dbReference>